<feature type="compositionally biased region" description="Basic and acidic residues" evidence="3">
    <location>
        <begin position="35"/>
        <end position="52"/>
    </location>
</feature>
<evidence type="ECO:0000256" key="1">
    <source>
        <dbReference type="ARBA" id="ARBA00023054"/>
    </source>
</evidence>
<feature type="compositionally biased region" description="Basic and acidic residues" evidence="3">
    <location>
        <begin position="93"/>
        <end position="113"/>
    </location>
</feature>
<feature type="region of interest" description="Disordered" evidence="3">
    <location>
        <begin position="1"/>
        <end position="54"/>
    </location>
</feature>
<evidence type="ECO:0000256" key="3">
    <source>
        <dbReference type="SAM" id="MobiDB-lite"/>
    </source>
</evidence>
<feature type="compositionally biased region" description="Low complexity" evidence="3">
    <location>
        <begin position="742"/>
        <end position="760"/>
    </location>
</feature>
<evidence type="ECO:0000313" key="6">
    <source>
        <dbReference type="Proteomes" id="UP001286313"/>
    </source>
</evidence>
<organism evidence="5 6">
    <name type="scientific">Petrolisthes cinctipes</name>
    <name type="common">Flat porcelain crab</name>
    <dbReference type="NCBI Taxonomy" id="88211"/>
    <lineage>
        <taxon>Eukaryota</taxon>
        <taxon>Metazoa</taxon>
        <taxon>Ecdysozoa</taxon>
        <taxon>Arthropoda</taxon>
        <taxon>Crustacea</taxon>
        <taxon>Multicrustacea</taxon>
        <taxon>Malacostraca</taxon>
        <taxon>Eumalacostraca</taxon>
        <taxon>Eucarida</taxon>
        <taxon>Decapoda</taxon>
        <taxon>Pleocyemata</taxon>
        <taxon>Anomura</taxon>
        <taxon>Galatheoidea</taxon>
        <taxon>Porcellanidae</taxon>
        <taxon>Petrolisthes</taxon>
    </lineage>
</organism>
<evidence type="ECO:0000259" key="4">
    <source>
        <dbReference type="Pfam" id="PF01576"/>
    </source>
</evidence>
<feature type="compositionally biased region" description="Low complexity" evidence="3">
    <location>
        <begin position="298"/>
        <end position="310"/>
    </location>
</feature>
<dbReference type="Proteomes" id="UP001286313">
    <property type="component" value="Unassembled WGS sequence"/>
</dbReference>
<proteinExistence type="predicted"/>
<dbReference type="AlphaFoldDB" id="A0AAE1KU70"/>
<dbReference type="Pfam" id="PF01576">
    <property type="entry name" value="Myosin_tail_1"/>
    <property type="match status" value="1"/>
</dbReference>
<sequence length="769" mass="86441">MAQSGGSSARRGAQAPLPPHAPPPQPHDPASLPYHWHDKQEMMQRELEEARARATQMEKTMRWWSDCTANWREKWSKVRSERNKAREEVRILRGRLEVSQRETSALRREKNDLESQIGHLAQSNHHSRPRKDPPDKPDDVKDQGSHKGDSPERDISGPPRLPLSRPQPSQNEADKLPLSTDELHFIRDAKNTNFSLLEEMFGSRGSQGDQFIGNGDGECVAPGGVEKVSVYAHKPSEATRLSEKCRAGRGVKDLICDEYSHAHTHPHLHPHPQRENDVEEKQQNEQLFREGVAGVGGSSSNNSSSQPSPSHRMSAMSDPLPDTCHGNPRTSAMSDPLPDTCHGNPRVSTMSDPLPDTCHGNPRVSTMSDPLSESCHSDPLVSAMSDPLPDTCHPHPDPCHTNPRASVMSDPLPDTCHSLPENCHANLRGSVMSDPLPDACHHTEEDLAGAVGREGRRGWRGGVCVSALAGCEDGLTPEQESLEQQITMMKLKLDQASKTIQAEREEKLALHRECCKWQGEAGELRGRLEDIRASRQEAVKELVTLRTQHQKEVQCLQLEMLDEASSRECIDRRLADLRAELERLQEENAAEWGRRERLESEKLGMERENKKMRAQVTDLEERLDKRNKMTNSTPDSDVAQLKQEIADKFKELSELKHAHTKLKKVLSDKSVELLHSTRRADQYEAEVKRLRARVDELKKELAAAEDEVDSASNNIRKLQRANDELQETVENLEVQVEHLQSRLRSSQSSSLPLRTSSLLQDSDDDHAQF</sequence>
<dbReference type="EMBL" id="JAWQEG010001144">
    <property type="protein sequence ID" value="KAK3882025.1"/>
    <property type="molecule type" value="Genomic_DNA"/>
</dbReference>
<dbReference type="PANTHER" id="PTHR46292:SF1">
    <property type="entry name" value="COILED-COIL DOMAIN-CONTAINING PROTEIN 102A"/>
    <property type="match status" value="1"/>
</dbReference>
<evidence type="ECO:0000313" key="5">
    <source>
        <dbReference type="EMBL" id="KAK3882025.1"/>
    </source>
</evidence>
<keyword evidence="1" id="KW-0175">Coiled coil</keyword>
<feature type="region of interest" description="Disordered" evidence="3">
    <location>
        <begin position="262"/>
        <end position="357"/>
    </location>
</feature>
<feature type="compositionally biased region" description="Pro residues" evidence="3">
    <location>
        <begin position="16"/>
        <end position="27"/>
    </location>
</feature>
<gene>
    <name evidence="5" type="ORF">Pcinc_013571</name>
</gene>
<dbReference type="PANTHER" id="PTHR46292">
    <property type="entry name" value="COILED-COIL DOMAIN-CONTAINING PROTEIN 102A"/>
    <property type="match status" value="1"/>
</dbReference>
<feature type="region of interest" description="Disordered" evidence="3">
    <location>
        <begin position="741"/>
        <end position="769"/>
    </location>
</feature>
<dbReference type="GO" id="GO:0016459">
    <property type="term" value="C:myosin complex"/>
    <property type="evidence" value="ECO:0007669"/>
    <property type="project" value="InterPro"/>
</dbReference>
<feature type="domain" description="Myosin tail" evidence="4">
    <location>
        <begin position="512"/>
        <end position="743"/>
    </location>
</feature>
<reference evidence="5" key="1">
    <citation type="submission" date="2023-10" db="EMBL/GenBank/DDBJ databases">
        <title>Genome assemblies of two species of porcelain crab, Petrolisthes cinctipes and Petrolisthes manimaculis (Anomura: Porcellanidae).</title>
        <authorList>
            <person name="Angst P."/>
        </authorList>
    </citation>
    <scope>NUCLEOTIDE SEQUENCE</scope>
    <source>
        <strain evidence="5">PB745_01</strain>
        <tissue evidence="5">Gill</tissue>
    </source>
</reference>
<keyword evidence="6" id="KW-1185">Reference proteome</keyword>
<accession>A0AAE1KU70</accession>
<evidence type="ECO:0000256" key="2">
    <source>
        <dbReference type="ARBA" id="ARBA00040149"/>
    </source>
</evidence>
<feature type="region of interest" description="Disordered" evidence="3">
    <location>
        <begin position="93"/>
        <end position="180"/>
    </location>
</feature>
<feature type="compositionally biased region" description="Basic and acidic residues" evidence="3">
    <location>
        <begin position="272"/>
        <end position="283"/>
    </location>
</feature>
<dbReference type="Gene3D" id="1.10.287.1490">
    <property type="match status" value="1"/>
</dbReference>
<protein>
    <recommendedName>
        <fullName evidence="2">Coiled-coil domain-containing protein 102A</fullName>
    </recommendedName>
</protein>
<comment type="caution">
    <text evidence="5">The sequence shown here is derived from an EMBL/GenBank/DDBJ whole genome shotgun (WGS) entry which is preliminary data.</text>
</comment>
<dbReference type="InterPro" id="IPR002928">
    <property type="entry name" value="Myosin_tail"/>
</dbReference>
<feature type="compositionally biased region" description="Basic and acidic residues" evidence="3">
    <location>
        <begin position="130"/>
        <end position="155"/>
    </location>
</feature>
<feature type="compositionally biased region" description="Basic residues" evidence="3">
    <location>
        <begin position="262"/>
        <end position="271"/>
    </location>
</feature>
<name>A0AAE1KU70_PETCI</name>